<dbReference type="InterPro" id="IPR033651">
    <property type="entry name" value="PaeLigD_Pol-like"/>
</dbReference>
<dbReference type="GO" id="GO:0003677">
    <property type="term" value="F:DNA binding"/>
    <property type="evidence" value="ECO:0007669"/>
    <property type="project" value="UniProtKB-KW"/>
</dbReference>
<dbReference type="GO" id="GO:0003910">
    <property type="term" value="F:DNA ligase (ATP) activity"/>
    <property type="evidence" value="ECO:0007669"/>
    <property type="project" value="UniProtKB-EC"/>
</dbReference>
<organism evidence="22 23">
    <name type="scientific">Loktanella fryxellensis</name>
    <dbReference type="NCBI Taxonomy" id="245187"/>
    <lineage>
        <taxon>Bacteria</taxon>
        <taxon>Pseudomonadati</taxon>
        <taxon>Pseudomonadota</taxon>
        <taxon>Alphaproteobacteria</taxon>
        <taxon>Rhodobacterales</taxon>
        <taxon>Roseobacteraceae</taxon>
        <taxon>Loktanella</taxon>
    </lineage>
</organism>
<keyword evidence="10" id="KW-0378">Hydrolase</keyword>
<dbReference type="PANTHER" id="PTHR42705:SF2">
    <property type="entry name" value="BIFUNCTIONAL NON-HOMOLOGOUS END JOINING PROTEIN LIGD"/>
    <property type="match status" value="1"/>
</dbReference>
<dbReference type="Gene3D" id="3.90.920.10">
    <property type="entry name" value="DNA primase, PRIM domain"/>
    <property type="match status" value="1"/>
</dbReference>
<dbReference type="NCBIfam" id="TIGR02778">
    <property type="entry name" value="ligD_pol"/>
    <property type="match status" value="1"/>
</dbReference>
<dbReference type="CDD" id="cd07906">
    <property type="entry name" value="Adenylation_DNA_ligase_LigD_LigC"/>
    <property type="match status" value="1"/>
</dbReference>
<evidence type="ECO:0000256" key="4">
    <source>
        <dbReference type="ARBA" id="ARBA00022679"/>
    </source>
</evidence>
<comment type="catalytic activity">
    <reaction evidence="20">
        <text>ATP + (deoxyribonucleotide)n-3'-hydroxyl + 5'-phospho-(deoxyribonucleotide)m = (deoxyribonucleotide)n+m + AMP + diphosphate.</text>
        <dbReference type="EC" id="6.5.1.1"/>
    </reaction>
</comment>
<dbReference type="InterPro" id="IPR012310">
    <property type="entry name" value="DNA_ligase_ATP-dep_cent"/>
</dbReference>
<keyword evidence="11" id="KW-0269">Exonuclease</keyword>
<dbReference type="STRING" id="245187.SAMN04488003_1475"/>
<evidence type="ECO:0000256" key="15">
    <source>
        <dbReference type="ARBA" id="ARBA00023172"/>
    </source>
</evidence>
<evidence type="ECO:0000256" key="20">
    <source>
        <dbReference type="ARBA" id="ARBA00034003"/>
    </source>
</evidence>
<dbReference type="InterPro" id="IPR014145">
    <property type="entry name" value="LigD_pol_dom"/>
</dbReference>
<dbReference type="Gene3D" id="3.30.470.30">
    <property type="entry name" value="DNA ligase/mRNA capping enzyme"/>
    <property type="match status" value="1"/>
</dbReference>
<dbReference type="InterPro" id="IPR014143">
    <property type="entry name" value="NHEJ_ligase_prk"/>
</dbReference>
<keyword evidence="23" id="KW-1185">Reference proteome</keyword>
<proteinExistence type="predicted"/>
<gene>
    <name evidence="22" type="ORF">SAMN04488003_1475</name>
</gene>
<evidence type="ECO:0000256" key="1">
    <source>
        <dbReference type="ARBA" id="ARBA00001936"/>
    </source>
</evidence>
<evidence type="ECO:0000256" key="6">
    <source>
        <dbReference type="ARBA" id="ARBA00022722"/>
    </source>
</evidence>
<name>A0A1H8K0V3_9RHOB</name>
<dbReference type="Gene3D" id="2.40.50.140">
    <property type="entry name" value="Nucleic acid-binding proteins"/>
    <property type="match status" value="1"/>
</dbReference>
<keyword evidence="3 22" id="KW-0436">Ligase</keyword>
<dbReference type="PANTHER" id="PTHR42705">
    <property type="entry name" value="BIFUNCTIONAL NON-HOMOLOGOUS END JOINING PROTEIN LIGD"/>
    <property type="match status" value="1"/>
</dbReference>
<dbReference type="EC" id="6.5.1.1" evidence="2"/>
<dbReference type="CDD" id="cd07971">
    <property type="entry name" value="OBF_DNA_ligase_LigD"/>
    <property type="match status" value="1"/>
</dbReference>
<dbReference type="InterPro" id="IPR012340">
    <property type="entry name" value="NA-bd_OB-fold"/>
</dbReference>
<evidence type="ECO:0000256" key="13">
    <source>
        <dbReference type="ARBA" id="ARBA00022932"/>
    </source>
</evidence>
<reference evidence="22 23" key="1">
    <citation type="submission" date="2016-10" db="EMBL/GenBank/DDBJ databases">
        <authorList>
            <person name="de Groot N.N."/>
        </authorList>
    </citation>
    <scope>NUCLEOTIDE SEQUENCE [LARGE SCALE GENOMIC DNA]</scope>
    <source>
        <strain evidence="22 23">DSM 16213</strain>
    </source>
</reference>
<dbReference type="GO" id="GO:0005524">
    <property type="term" value="F:ATP binding"/>
    <property type="evidence" value="ECO:0007669"/>
    <property type="project" value="UniProtKB-KW"/>
</dbReference>
<dbReference type="SUPFAM" id="SSF56091">
    <property type="entry name" value="DNA ligase/mRNA capping enzyme, catalytic domain"/>
    <property type="match status" value="1"/>
</dbReference>
<evidence type="ECO:0000256" key="18">
    <source>
        <dbReference type="ARBA" id="ARBA00023268"/>
    </source>
</evidence>
<dbReference type="InterPro" id="IPR012309">
    <property type="entry name" value="DNA_ligase_ATP-dep_C"/>
</dbReference>
<dbReference type="Proteomes" id="UP000199585">
    <property type="component" value="Unassembled WGS sequence"/>
</dbReference>
<keyword evidence="16" id="KW-0234">DNA repair</keyword>
<evidence type="ECO:0000256" key="8">
    <source>
        <dbReference type="ARBA" id="ARBA00022741"/>
    </source>
</evidence>
<evidence type="ECO:0000256" key="16">
    <source>
        <dbReference type="ARBA" id="ARBA00023204"/>
    </source>
</evidence>
<keyword evidence="9" id="KW-0227">DNA damage</keyword>
<evidence type="ECO:0000256" key="5">
    <source>
        <dbReference type="ARBA" id="ARBA00022695"/>
    </source>
</evidence>
<dbReference type="GO" id="GO:0004527">
    <property type="term" value="F:exonuclease activity"/>
    <property type="evidence" value="ECO:0007669"/>
    <property type="project" value="UniProtKB-KW"/>
</dbReference>
<sequence>MDRLARYRRMRDFGRTPEPQGSSDAPTGGLRFAVQKHAATRLHWDLRLEWDGVLLSWAVTRGPSRDPGQKRLAVRTEDHPRDYLDFEGVIPEGYGAGAVMLWDIGWWMPLTDMEAGLATGTLKLRILSHRMSGAWTLVRMKGRRKGDAGRQNWLLIKERDSAVGGADDLTDTGLTSVATGRTLDAIAAGATTVARQAGRRPAFHAPQLATLRDAPPTGDVWRIEPKHDGYRAMVALGKGGPRILTRNGHDWTDRFAALTPYMAALPCKSALIDGEVVAGLGLESFGALQTALSQGGPLAFYAFDLLHLDGKDLTPAPFDDRRAALERLLADQPAMAPVRLSPYLRTDGQTVLDAICAVGGEGIVAKRGDAPYRGRRTTGWLKVKCGTLAEFIVAGYAPSDVAGRPFASLVMATRDDGKLTYRGRVGTGFDDAAMDRLARAMAPLQRDRCPFATLPRDEGRNTVWLTPTLVAEVRHAGLTDAGRIRHGAFLGLRDDKPARTVTLDRATGPSEDVAGVRISNPRRMIFPDDRVSKLGLARYYNDVAPAMLATAADRPLSLLRYPAGIADDGFFQRHAGDGFPDAVRRMPVPTADGGTDTGLWVGDAAGLVGCVQMGTIEFHLWGAHRDRIDRPDRMVFDLDPDPAVGFNAVCSAAIDIRDRLADLGLVSHAVVTGGKGVHVVVNLRRTASWETVKGFARVFATLMAARQPNRFTASMAKARRTNRIFIDWLRNERGATAIAPFSVRARPGARVAVLVAWDELPNLHSADFCTLDAARERAATAAITTPAVTLGQAVVTRLDRWSGQAG</sequence>
<evidence type="ECO:0000259" key="21">
    <source>
        <dbReference type="PROSITE" id="PS50160"/>
    </source>
</evidence>
<evidence type="ECO:0000256" key="9">
    <source>
        <dbReference type="ARBA" id="ARBA00022763"/>
    </source>
</evidence>
<keyword evidence="15" id="KW-0233">DNA recombination</keyword>
<evidence type="ECO:0000256" key="17">
    <source>
        <dbReference type="ARBA" id="ARBA00023211"/>
    </source>
</evidence>
<evidence type="ECO:0000256" key="3">
    <source>
        <dbReference type="ARBA" id="ARBA00022598"/>
    </source>
</evidence>
<keyword evidence="8" id="KW-0547">Nucleotide-binding</keyword>
<dbReference type="PROSITE" id="PS50160">
    <property type="entry name" value="DNA_LIGASE_A3"/>
    <property type="match status" value="1"/>
</dbReference>
<dbReference type="CDD" id="cd04862">
    <property type="entry name" value="PaeLigD_Pol_like"/>
    <property type="match status" value="1"/>
</dbReference>
<keyword evidence="4" id="KW-0808">Transferase</keyword>
<keyword evidence="12" id="KW-0067">ATP-binding</keyword>
<dbReference type="EMBL" id="FOCI01000047">
    <property type="protein sequence ID" value="SEN86421.1"/>
    <property type="molecule type" value="Genomic_DNA"/>
</dbReference>
<feature type="domain" description="ATP-dependent DNA ligase family profile" evidence="21">
    <location>
        <begin position="291"/>
        <end position="394"/>
    </location>
</feature>
<keyword evidence="17" id="KW-0464">Manganese</keyword>
<keyword evidence="18" id="KW-0511">Multifunctional enzyme</keyword>
<dbReference type="Pfam" id="PF01068">
    <property type="entry name" value="DNA_ligase_A_M"/>
    <property type="match status" value="1"/>
</dbReference>
<dbReference type="InterPro" id="IPR014144">
    <property type="entry name" value="LigD_PE_domain"/>
</dbReference>
<dbReference type="NCBIfam" id="TIGR02777">
    <property type="entry name" value="LigD_PE_dom"/>
    <property type="match status" value="1"/>
</dbReference>
<dbReference type="NCBIfam" id="TIGR02779">
    <property type="entry name" value="NHEJ_ligase_lig"/>
    <property type="match status" value="1"/>
</dbReference>
<dbReference type="GO" id="GO:0046872">
    <property type="term" value="F:metal ion binding"/>
    <property type="evidence" value="ECO:0007669"/>
    <property type="project" value="UniProtKB-KW"/>
</dbReference>
<dbReference type="Pfam" id="PF13298">
    <property type="entry name" value="LigD_N"/>
    <property type="match status" value="1"/>
</dbReference>
<evidence type="ECO:0000313" key="22">
    <source>
        <dbReference type="EMBL" id="SEN86421.1"/>
    </source>
</evidence>
<dbReference type="InterPro" id="IPR014146">
    <property type="entry name" value="LigD_ligase_dom"/>
</dbReference>
<dbReference type="GO" id="GO:0003887">
    <property type="term" value="F:DNA-directed DNA polymerase activity"/>
    <property type="evidence" value="ECO:0007669"/>
    <property type="project" value="UniProtKB-KW"/>
</dbReference>
<dbReference type="GO" id="GO:0006281">
    <property type="term" value="P:DNA repair"/>
    <property type="evidence" value="ECO:0007669"/>
    <property type="project" value="UniProtKB-KW"/>
</dbReference>
<dbReference type="Pfam" id="PF04679">
    <property type="entry name" value="DNA_ligase_A_C"/>
    <property type="match status" value="1"/>
</dbReference>
<accession>A0A1H8K0V3</accession>
<keyword evidence="7" id="KW-0479">Metal-binding</keyword>
<dbReference type="NCBIfam" id="TIGR02776">
    <property type="entry name" value="NHEJ_ligase_prk"/>
    <property type="match status" value="1"/>
</dbReference>
<keyword evidence="5" id="KW-0548">Nucleotidyltransferase</keyword>
<evidence type="ECO:0000256" key="14">
    <source>
        <dbReference type="ARBA" id="ARBA00023125"/>
    </source>
</evidence>
<dbReference type="Gene3D" id="3.30.1490.70">
    <property type="match status" value="1"/>
</dbReference>
<evidence type="ECO:0000256" key="2">
    <source>
        <dbReference type="ARBA" id="ARBA00012727"/>
    </source>
</evidence>
<keyword evidence="6" id="KW-0540">Nuclease</keyword>
<keyword evidence="14" id="KW-0238">DNA-binding</keyword>
<protein>
    <recommendedName>
        <fullName evidence="2">DNA ligase (ATP)</fullName>
        <ecNumber evidence="2">6.5.1.1</ecNumber>
    </recommendedName>
    <alternativeName>
        <fullName evidence="19">NHEJ DNA polymerase</fullName>
    </alternativeName>
</protein>
<dbReference type="GO" id="GO:0006310">
    <property type="term" value="P:DNA recombination"/>
    <property type="evidence" value="ECO:0007669"/>
    <property type="project" value="UniProtKB-KW"/>
</dbReference>
<comment type="cofactor">
    <cofactor evidence="1">
        <name>Mn(2+)</name>
        <dbReference type="ChEBI" id="CHEBI:29035"/>
    </cofactor>
</comment>
<dbReference type="SUPFAM" id="SSF50249">
    <property type="entry name" value="Nucleic acid-binding proteins"/>
    <property type="match status" value="1"/>
</dbReference>
<dbReference type="InterPro" id="IPR052171">
    <property type="entry name" value="NHEJ_LigD"/>
</dbReference>
<evidence type="ECO:0000256" key="19">
    <source>
        <dbReference type="ARBA" id="ARBA00029943"/>
    </source>
</evidence>
<dbReference type="RefSeq" id="WP_245731731.1">
    <property type="nucleotide sequence ID" value="NZ_FOCI01000047.1"/>
</dbReference>
<evidence type="ECO:0000256" key="12">
    <source>
        <dbReference type="ARBA" id="ARBA00022840"/>
    </source>
</evidence>
<evidence type="ECO:0000256" key="7">
    <source>
        <dbReference type="ARBA" id="ARBA00022723"/>
    </source>
</evidence>
<evidence type="ECO:0000256" key="11">
    <source>
        <dbReference type="ARBA" id="ARBA00022839"/>
    </source>
</evidence>
<dbReference type="Pfam" id="PF21686">
    <property type="entry name" value="LigD_Prim-Pol"/>
    <property type="match status" value="1"/>
</dbReference>
<keyword evidence="13" id="KW-0239">DNA-directed DNA polymerase</keyword>
<evidence type="ECO:0000313" key="23">
    <source>
        <dbReference type="Proteomes" id="UP000199585"/>
    </source>
</evidence>
<evidence type="ECO:0000256" key="10">
    <source>
        <dbReference type="ARBA" id="ARBA00022801"/>
    </source>
</evidence>
<dbReference type="AlphaFoldDB" id="A0A1H8K0V3"/>